<dbReference type="EMBL" id="FNGV01000010">
    <property type="protein sequence ID" value="SDM54280.1"/>
    <property type="molecule type" value="Genomic_DNA"/>
</dbReference>
<proteinExistence type="predicted"/>
<keyword evidence="2" id="KW-1185">Reference proteome</keyword>
<reference evidence="1 2" key="1">
    <citation type="submission" date="2016-10" db="EMBL/GenBank/DDBJ databases">
        <authorList>
            <person name="de Groot N.N."/>
        </authorList>
    </citation>
    <scope>NUCLEOTIDE SEQUENCE [LARGE SCALE GENOMIC DNA]</scope>
    <source>
        <strain evidence="1 2">DSM 19886</strain>
    </source>
</reference>
<dbReference type="Proteomes" id="UP000199440">
    <property type="component" value="Unassembled WGS sequence"/>
</dbReference>
<organism evidence="1 2">
    <name type="scientific">Kriegella aquimaris</name>
    <dbReference type="NCBI Taxonomy" id="192904"/>
    <lineage>
        <taxon>Bacteria</taxon>
        <taxon>Pseudomonadati</taxon>
        <taxon>Bacteroidota</taxon>
        <taxon>Flavobacteriia</taxon>
        <taxon>Flavobacteriales</taxon>
        <taxon>Flavobacteriaceae</taxon>
        <taxon>Kriegella</taxon>
    </lineage>
</organism>
<dbReference type="STRING" id="192904.SAMN04488514_11093"/>
<evidence type="ECO:0000313" key="1">
    <source>
        <dbReference type="EMBL" id="SDM54280.1"/>
    </source>
</evidence>
<gene>
    <name evidence="1" type="ORF">SAMN04488514_11093</name>
</gene>
<accession>A0A1G9U2M3</accession>
<name>A0A1G9U2M3_9FLAO</name>
<dbReference type="AlphaFoldDB" id="A0A1G9U2M3"/>
<sequence>MYNFGTNYDKNLKVSEHVEPKQEIIQSPKTDSKITAMTVHQNINQFVFERNIDNLKINGAQIHIRLIDYRRNNFFAFSYNILRSVGLATSLRISAISSVPEQLSGSEPVGSAQSLPYNNLSWCLSKKAFA</sequence>
<protein>
    <submittedName>
        <fullName evidence="1">Uncharacterized protein</fullName>
    </submittedName>
</protein>
<evidence type="ECO:0000313" key="2">
    <source>
        <dbReference type="Proteomes" id="UP000199440"/>
    </source>
</evidence>